<comment type="caution">
    <text evidence="2">The sequence shown here is derived from an EMBL/GenBank/DDBJ whole genome shotgun (WGS) entry which is preliminary data.</text>
</comment>
<evidence type="ECO:0008006" key="4">
    <source>
        <dbReference type="Google" id="ProtNLM"/>
    </source>
</evidence>
<dbReference type="RefSeq" id="WP_187819627.1">
    <property type="nucleotide sequence ID" value="NZ_JACTVJ010000036.1"/>
</dbReference>
<organism evidence="2 3">
    <name type="scientific">Streptomyces polyasparticus</name>
    <dbReference type="NCBI Taxonomy" id="2767826"/>
    <lineage>
        <taxon>Bacteria</taxon>
        <taxon>Bacillati</taxon>
        <taxon>Actinomycetota</taxon>
        <taxon>Actinomycetes</taxon>
        <taxon>Kitasatosporales</taxon>
        <taxon>Streptomycetaceae</taxon>
        <taxon>Streptomyces</taxon>
    </lineage>
</organism>
<proteinExistence type="predicted"/>
<accession>A0ABR7SX11</accession>
<evidence type="ECO:0000256" key="1">
    <source>
        <dbReference type="SAM" id="MobiDB-lite"/>
    </source>
</evidence>
<feature type="region of interest" description="Disordered" evidence="1">
    <location>
        <begin position="276"/>
        <end position="303"/>
    </location>
</feature>
<keyword evidence="3" id="KW-1185">Reference proteome</keyword>
<dbReference type="Proteomes" id="UP000642284">
    <property type="component" value="Unassembled WGS sequence"/>
</dbReference>
<name>A0ABR7SX11_9ACTN</name>
<reference evidence="2 3" key="1">
    <citation type="submission" date="2020-08" db="EMBL/GenBank/DDBJ databases">
        <title>Genemic of Streptomyces polyaspartic.</title>
        <authorList>
            <person name="Liu W."/>
        </authorList>
    </citation>
    <scope>NUCLEOTIDE SEQUENCE [LARGE SCALE GENOMIC DNA]</scope>
    <source>
        <strain evidence="2 3">TRM66268-LWL</strain>
    </source>
</reference>
<evidence type="ECO:0000313" key="2">
    <source>
        <dbReference type="EMBL" id="MBC9719200.1"/>
    </source>
</evidence>
<dbReference type="EMBL" id="JACTVJ010000036">
    <property type="protein sequence ID" value="MBC9719200.1"/>
    <property type="molecule type" value="Genomic_DNA"/>
</dbReference>
<protein>
    <recommendedName>
        <fullName evidence="4">Relaxase/mobilization nuclease</fullName>
    </recommendedName>
</protein>
<sequence length="303" mass="33172">MIISIHERGIDPNEAVAEALGRPISTQEGLTDHTVVAHWPGLDAYLLDEQERVWTSADWAEHLDDPLWQHSFVAGPQGDRHAIWHASVRLHPDDRELTGPEWSEIAHRVARTAGIQRPGDDHGCRWIAVQAQTGRLDLIANLIRPDDTWTTQPYRLPARLATESRRIEAELGLISPRTGPDPQQPVQQARFAGRRLEAGTADAASQFAVLLRQLAAERTGPLSTVRGLIEHAAHRLDGLPDAYGPDIAHQLEMVARRLYGIQESLESLAAALPARARPPLAGPTPPASKPIVTPGPSGARLSH</sequence>
<gene>
    <name evidence="2" type="ORF">H9Y04_42485</name>
</gene>
<evidence type="ECO:0000313" key="3">
    <source>
        <dbReference type="Proteomes" id="UP000642284"/>
    </source>
</evidence>